<feature type="signal peptide" evidence="1">
    <location>
        <begin position="1"/>
        <end position="21"/>
    </location>
</feature>
<protein>
    <submittedName>
        <fullName evidence="3">Cobalamin ABC transporter substrate-binding protein</fullName>
    </submittedName>
</protein>
<dbReference type="PROSITE" id="PS50983">
    <property type="entry name" value="FE_B12_PBP"/>
    <property type="match status" value="1"/>
</dbReference>
<feature type="chain" id="PRO_5040774329" evidence="1">
    <location>
        <begin position="22"/>
        <end position="300"/>
    </location>
</feature>
<evidence type="ECO:0000313" key="4">
    <source>
        <dbReference type="Proteomes" id="UP001144397"/>
    </source>
</evidence>
<dbReference type="Gene3D" id="3.40.50.1980">
    <property type="entry name" value="Nitrogenase molybdenum iron protein domain"/>
    <property type="match status" value="2"/>
</dbReference>
<evidence type="ECO:0000256" key="1">
    <source>
        <dbReference type="SAM" id="SignalP"/>
    </source>
</evidence>
<accession>A0A9W6FN29</accession>
<dbReference type="PANTHER" id="PTHR30535">
    <property type="entry name" value="VITAMIN B12-BINDING PROTEIN"/>
    <property type="match status" value="1"/>
</dbReference>
<sequence length="300" mass="31498">MRGKAAGLMLAALLASASAGAQEPRVPPHARPRVVSLNLCTDELALRLADPGQVLSVTHLARDPLASNVADRARDVPVNRGLAEEVVPLKPDLVLAGAYTTRTATAVLRRLGFEVLELGDPQTLEEAYAQIRLVAERLGVPERGAAMVRQMEEAFARLPLVAGPRPTAVVLRPNGFTTGRGSLADELMEKAGLSNLAARLPTDKMGQLALEEIVRAAPDLVVVNAEETAPPSLADALLHHPALAPFKDRTLALPLRLWTCAGPDLAEAAALLAAARTRLSAPEAGRPVGGVHHAAAEGAR</sequence>
<dbReference type="InterPro" id="IPR002491">
    <property type="entry name" value="ABC_transptr_periplasmic_BD"/>
</dbReference>
<reference evidence="3" key="1">
    <citation type="submission" date="2022-12" db="EMBL/GenBank/DDBJ databases">
        <title>Reference genome sequencing for broad-spectrum identification of bacterial and archaeal isolates by mass spectrometry.</title>
        <authorList>
            <person name="Sekiguchi Y."/>
            <person name="Tourlousse D.M."/>
        </authorList>
    </citation>
    <scope>NUCLEOTIDE SEQUENCE</scope>
    <source>
        <strain evidence="3">301</strain>
    </source>
</reference>
<evidence type="ECO:0000313" key="3">
    <source>
        <dbReference type="EMBL" id="GLI24062.1"/>
    </source>
</evidence>
<evidence type="ECO:0000259" key="2">
    <source>
        <dbReference type="PROSITE" id="PS50983"/>
    </source>
</evidence>
<dbReference type="Proteomes" id="UP001144397">
    <property type="component" value="Unassembled WGS sequence"/>
</dbReference>
<organism evidence="3 4">
    <name type="scientific">Xanthobacter flavus</name>
    <dbReference type="NCBI Taxonomy" id="281"/>
    <lineage>
        <taxon>Bacteria</taxon>
        <taxon>Pseudomonadati</taxon>
        <taxon>Pseudomonadota</taxon>
        <taxon>Alphaproteobacteria</taxon>
        <taxon>Hyphomicrobiales</taxon>
        <taxon>Xanthobacteraceae</taxon>
        <taxon>Xanthobacter</taxon>
    </lineage>
</organism>
<dbReference type="Pfam" id="PF01497">
    <property type="entry name" value="Peripla_BP_2"/>
    <property type="match status" value="1"/>
</dbReference>
<name>A0A9W6FN29_XANFL</name>
<dbReference type="EMBL" id="BSDO01000006">
    <property type="protein sequence ID" value="GLI24062.1"/>
    <property type="molecule type" value="Genomic_DNA"/>
</dbReference>
<dbReference type="AlphaFoldDB" id="A0A9W6FN29"/>
<keyword evidence="1" id="KW-0732">Signal</keyword>
<dbReference type="PANTHER" id="PTHR30535:SF34">
    <property type="entry name" value="MOLYBDATE-BINDING PROTEIN MOLA"/>
    <property type="match status" value="1"/>
</dbReference>
<gene>
    <name evidence="3" type="ORF">XFLAVUS301_37360</name>
</gene>
<comment type="caution">
    <text evidence="3">The sequence shown here is derived from an EMBL/GenBank/DDBJ whole genome shotgun (WGS) entry which is preliminary data.</text>
</comment>
<dbReference type="InterPro" id="IPR050902">
    <property type="entry name" value="ABC_Transporter_SBP"/>
</dbReference>
<dbReference type="SUPFAM" id="SSF53807">
    <property type="entry name" value="Helical backbone' metal receptor"/>
    <property type="match status" value="1"/>
</dbReference>
<proteinExistence type="predicted"/>
<feature type="domain" description="Fe/B12 periplasmic-binding" evidence="2">
    <location>
        <begin position="33"/>
        <end position="283"/>
    </location>
</feature>